<gene>
    <name evidence="2" type="ORF">GCM10025759_16380</name>
</gene>
<reference evidence="3" key="1">
    <citation type="journal article" date="2019" name="Int. J. Syst. Evol. Microbiol.">
        <title>The Global Catalogue of Microorganisms (GCM) 10K type strain sequencing project: providing services to taxonomists for standard genome sequencing and annotation.</title>
        <authorList>
            <consortium name="The Broad Institute Genomics Platform"/>
            <consortium name="The Broad Institute Genome Sequencing Center for Infectious Disease"/>
            <person name="Wu L."/>
            <person name="Ma J."/>
        </authorList>
    </citation>
    <scope>NUCLEOTIDE SEQUENCE [LARGE SCALE GENOMIC DNA]</scope>
    <source>
        <strain evidence="3">JCM 19212</strain>
    </source>
</reference>
<evidence type="ECO:0000313" key="3">
    <source>
        <dbReference type="Proteomes" id="UP001501083"/>
    </source>
</evidence>
<dbReference type="PANTHER" id="PTHR33990">
    <property type="entry name" value="PROTEIN YJDN-RELATED"/>
    <property type="match status" value="1"/>
</dbReference>
<dbReference type="PIRSF" id="PIRSF021700">
    <property type="entry name" value="3_dmu_93_MTrfase"/>
    <property type="match status" value="1"/>
</dbReference>
<dbReference type="InterPro" id="IPR028973">
    <property type="entry name" value="PhnB-like"/>
</dbReference>
<dbReference type="InterPro" id="IPR009725">
    <property type="entry name" value="3_dmu_93_MTrfase"/>
</dbReference>
<dbReference type="PANTHER" id="PTHR33990:SF2">
    <property type="entry name" value="PHNB-LIKE DOMAIN-CONTAINING PROTEIN"/>
    <property type="match status" value="1"/>
</dbReference>
<dbReference type="Gene3D" id="3.10.180.10">
    <property type="entry name" value="2,3-Dihydroxybiphenyl 1,2-Dioxygenase, domain 1"/>
    <property type="match status" value="1"/>
</dbReference>
<feature type="domain" description="PhnB-like" evidence="1">
    <location>
        <begin position="6"/>
        <end position="126"/>
    </location>
</feature>
<dbReference type="EMBL" id="BAABKY010000002">
    <property type="protein sequence ID" value="GAA5074276.1"/>
    <property type="molecule type" value="Genomic_DNA"/>
</dbReference>
<keyword evidence="3" id="KW-1185">Reference proteome</keyword>
<dbReference type="Proteomes" id="UP001501083">
    <property type="component" value="Unassembled WGS sequence"/>
</dbReference>
<accession>A0ABP9LFH8</accession>
<dbReference type="SUPFAM" id="SSF54593">
    <property type="entry name" value="Glyoxalase/Bleomycin resistance protein/Dihydroxybiphenyl dioxygenase"/>
    <property type="match status" value="1"/>
</dbReference>
<proteinExistence type="predicted"/>
<dbReference type="RefSeq" id="WP_158986240.1">
    <property type="nucleotide sequence ID" value="NZ_BAABKY010000002.1"/>
</dbReference>
<organism evidence="2 3">
    <name type="scientific">Lysobacter panacisoli</name>
    <dbReference type="NCBI Taxonomy" id="1255263"/>
    <lineage>
        <taxon>Bacteria</taxon>
        <taxon>Pseudomonadati</taxon>
        <taxon>Pseudomonadota</taxon>
        <taxon>Gammaproteobacteria</taxon>
        <taxon>Lysobacterales</taxon>
        <taxon>Lysobacteraceae</taxon>
        <taxon>Lysobacter</taxon>
    </lineage>
</organism>
<sequence>MTRTFQRITPFLWFNTQAEEAAKLYASIFPNSRVLESMRYDAEGARVSGQPEGSVMTIEFELDGQRMTALNGGPHFTFNEAVSLVVNCHDQAEVDHYWDRLSAGGDPKAQQCGWLKDRFGVSWQVVPVEMFALLNDPDPVKARKATAEMLRQKKPDVAAMRAAMK</sequence>
<name>A0ABP9LFH8_9GAMM</name>
<comment type="caution">
    <text evidence="2">The sequence shown here is derived from an EMBL/GenBank/DDBJ whole genome shotgun (WGS) entry which is preliminary data.</text>
</comment>
<dbReference type="InterPro" id="IPR029068">
    <property type="entry name" value="Glyas_Bleomycin-R_OHBP_Dase"/>
</dbReference>
<protein>
    <submittedName>
        <fullName evidence="2">VOC family protein</fullName>
    </submittedName>
</protein>
<evidence type="ECO:0000259" key="1">
    <source>
        <dbReference type="Pfam" id="PF06983"/>
    </source>
</evidence>
<dbReference type="CDD" id="cd06588">
    <property type="entry name" value="PhnB_like"/>
    <property type="match status" value="1"/>
</dbReference>
<dbReference type="Pfam" id="PF06983">
    <property type="entry name" value="3-dmu-9_3-mt"/>
    <property type="match status" value="1"/>
</dbReference>
<evidence type="ECO:0000313" key="2">
    <source>
        <dbReference type="EMBL" id="GAA5074276.1"/>
    </source>
</evidence>